<dbReference type="SMART" id="SM00267">
    <property type="entry name" value="GGDEF"/>
    <property type="match status" value="1"/>
</dbReference>
<keyword evidence="4" id="KW-1185">Reference proteome</keyword>
<dbReference type="EC" id="2.7.7.65" evidence="1"/>
<feature type="domain" description="GGDEF" evidence="2">
    <location>
        <begin position="1"/>
        <end position="127"/>
    </location>
</feature>
<dbReference type="PANTHER" id="PTHR45138">
    <property type="entry name" value="REGULATORY COMPONENTS OF SENSORY TRANSDUCTION SYSTEM"/>
    <property type="match status" value="1"/>
</dbReference>
<dbReference type="OrthoDB" id="9180959at2"/>
<dbReference type="InterPro" id="IPR050469">
    <property type="entry name" value="Diguanylate_Cyclase"/>
</dbReference>
<dbReference type="InterPro" id="IPR029787">
    <property type="entry name" value="Nucleotide_cyclase"/>
</dbReference>
<dbReference type="Gene3D" id="3.30.70.270">
    <property type="match status" value="1"/>
</dbReference>
<name>A0A240EJM6_9VIBR</name>
<evidence type="ECO:0000256" key="1">
    <source>
        <dbReference type="ARBA" id="ARBA00012528"/>
    </source>
</evidence>
<dbReference type="InterPro" id="IPR043128">
    <property type="entry name" value="Rev_trsase/Diguanyl_cyclase"/>
</dbReference>
<dbReference type="PROSITE" id="PS50887">
    <property type="entry name" value="GGDEF"/>
    <property type="match status" value="1"/>
</dbReference>
<dbReference type="EMBL" id="OANU01000025">
    <property type="protein sequence ID" value="SNX48389.1"/>
    <property type="molecule type" value="Genomic_DNA"/>
</dbReference>
<evidence type="ECO:0000313" key="4">
    <source>
        <dbReference type="Proteomes" id="UP000219336"/>
    </source>
</evidence>
<proteinExistence type="predicted"/>
<dbReference type="NCBIfam" id="TIGR00254">
    <property type="entry name" value="GGDEF"/>
    <property type="match status" value="1"/>
</dbReference>
<dbReference type="Proteomes" id="UP000219336">
    <property type="component" value="Unassembled WGS sequence"/>
</dbReference>
<accession>A0A240EJM6</accession>
<sequence length="138" mass="15519">MIIIDIDDFKNINDTYGHIQGDKVIKVVANTLRSLLNNDYVLARIGGEEFALAYVYQGFEYSYQLSQNICRSVREAKVNDACTSPVTVSVGCAIYEAATEFETLYEADKLMYAAKKQGKNRAVVELLSSREKRMSVID</sequence>
<evidence type="ECO:0000313" key="3">
    <source>
        <dbReference type="EMBL" id="SNX48389.1"/>
    </source>
</evidence>
<protein>
    <recommendedName>
        <fullName evidence="1">diguanylate cyclase</fullName>
        <ecNumber evidence="1">2.7.7.65</ecNumber>
    </recommendedName>
</protein>
<evidence type="ECO:0000259" key="2">
    <source>
        <dbReference type="PROSITE" id="PS50887"/>
    </source>
</evidence>
<organism evidence="3 4">
    <name type="scientific">Vibrio thalassae</name>
    <dbReference type="NCBI Taxonomy" id="1243014"/>
    <lineage>
        <taxon>Bacteria</taxon>
        <taxon>Pseudomonadati</taxon>
        <taxon>Pseudomonadota</taxon>
        <taxon>Gammaproteobacteria</taxon>
        <taxon>Vibrionales</taxon>
        <taxon>Vibrionaceae</taxon>
        <taxon>Vibrio</taxon>
    </lineage>
</organism>
<dbReference type="AlphaFoldDB" id="A0A240EJM6"/>
<dbReference type="InterPro" id="IPR000160">
    <property type="entry name" value="GGDEF_dom"/>
</dbReference>
<keyword evidence="3" id="KW-0548">Nucleotidyltransferase</keyword>
<dbReference type="GO" id="GO:1902201">
    <property type="term" value="P:negative regulation of bacterial-type flagellum-dependent cell motility"/>
    <property type="evidence" value="ECO:0007669"/>
    <property type="project" value="TreeGrafter"/>
</dbReference>
<dbReference type="Pfam" id="PF00990">
    <property type="entry name" value="GGDEF"/>
    <property type="match status" value="1"/>
</dbReference>
<dbReference type="CDD" id="cd01949">
    <property type="entry name" value="GGDEF"/>
    <property type="match status" value="1"/>
</dbReference>
<gene>
    <name evidence="3" type="primary">ydaM_1</name>
    <name evidence="3" type="ORF">VTH8203_02007</name>
</gene>
<dbReference type="PANTHER" id="PTHR45138:SF5">
    <property type="entry name" value="BIFUNCTIONAL PERIPLASMIC SUBSTRATE BINDING PROTEIN_CYTOPLASMIC DIGUANYLATE CYCLASE"/>
    <property type="match status" value="1"/>
</dbReference>
<dbReference type="GO" id="GO:0005886">
    <property type="term" value="C:plasma membrane"/>
    <property type="evidence" value="ECO:0007669"/>
    <property type="project" value="TreeGrafter"/>
</dbReference>
<dbReference type="GO" id="GO:0052621">
    <property type="term" value="F:diguanylate cyclase activity"/>
    <property type="evidence" value="ECO:0007669"/>
    <property type="project" value="UniProtKB-EC"/>
</dbReference>
<dbReference type="SUPFAM" id="SSF55073">
    <property type="entry name" value="Nucleotide cyclase"/>
    <property type="match status" value="1"/>
</dbReference>
<keyword evidence="3" id="KW-0808">Transferase</keyword>
<dbReference type="GO" id="GO:0043709">
    <property type="term" value="P:cell adhesion involved in single-species biofilm formation"/>
    <property type="evidence" value="ECO:0007669"/>
    <property type="project" value="TreeGrafter"/>
</dbReference>
<reference evidence="4" key="1">
    <citation type="submission" date="2016-06" db="EMBL/GenBank/DDBJ databases">
        <authorList>
            <person name="Rodrigo-Torres L."/>
            <person name="Arahal R.D."/>
            <person name="Lucena T."/>
        </authorList>
    </citation>
    <scope>NUCLEOTIDE SEQUENCE [LARGE SCALE GENOMIC DNA]</scope>
    <source>
        <strain evidence="4">CECT8203</strain>
    </source>
</reference>